<gene>
    <name evidence="2" type="ORF">HD599_000701</name>
</gene>
<sequence>MVDPDGHETALRDSDTFDSLVATAPAGPSRIDPSMVLDFSDRPARERKHTSPLEWAGLVLAVILPPLGLLVTVVARIVIRRRHGWTTGVAVAATVISIVLTLVLAGGAVYLKSVSDADAAAEALLAEAAPLCEAIAATPDVLDTPAYGWPTDVAALPVTLEAMKAYQAHWAELAQLAPASAQTNVAAIADQAQILVSAVESSQIIDRAGNLAIMSTITDASGLPGWVTRNCS</sequence>
<reference evidence="2 3" key="1">
    <citation type="submission" date="2020-08" db="EMBL/GenBank/DDBJ databases">
        <title>Sequencing the genomes of 1000 actinobacteria strains.</title>
        <authorList>
            <person name="Klenk H.-P."/>
        </authorList>
    </citation>
    <scope>NUCLEOTIDE SEQUENCE [LARGE SCALE GENOMIC DNA]</scope>
    <source>
        <strain evidence="2 3">DSM 105784</strain>
    </source>
</reference>
<dbReference type="AlphaFoldDB" id="A0A841AJ71"/>
<name>A0A841AJ71_9MICO</name>
<organism evidence="2 3">
    <name type="scientific">Conyzicola lurida</name>
    <dbReference type="NCBI Taxonomy" id="1172621"/>
    <lineage>
        <taxon>Bacteria</taxon>
        <taxon>Bacillati</taxon>
        <taxon>Actinomycetota</taxon>
        <taxon>Actinomycetes</taxon>
        <taxon>Micrococcales</taxon>
        <taxon>Microbacteriaceae</taxon>
        <taxon>Conyzicola</taxon>
    </lineage>
</organism>
<evidence type="ECO:0000313" key="3">
    <source>
        <dbReference type="Proteomes" id="UP000536685"/>
    </source>
</evidence>
<feature type="transmembrane region" description="Helical" evidence="1">
    <location>
        <begin position="55"/>
        <end position="79"/>
    </location>
</feature>
<accession>A0A841AJ71</accession>
<feature type="transmembrane region" description="Helical" evidence="1">
    <location>
        <begin position="91"/>
        <end position="111"/>
    </location>
</feature>
<evidence type="ECO:0000256" key="1">
    <source>
        <dbReference type="SAM" id="Phobius"/>
    </source>
</evidence>
<keyword evidence="3" id="KW-1185">Reference proteome</keyword>
<keyword evidence="1" id="KW-0812">Transmembrane</keyword>
<evidence type="ECO:0000313" key="2">
    <source>
        <dbReference type="EMBL" id="MBB5842378.1"/>
    </source>
</evidence>
<comment type="caution">
    <text evidence="2">The sequence shown here is derived from an EMBL/GenBank/DDBJ whole genome shotgun (WGS) entry which is preliminary data.</text>
</comment>
<proteinExistence type="predicted"/>
<dbReference type="EMBL" id="JACHMJ010000001">
    <property type="protein sequence ID" value="MBB5842378.1"/>
    <property type="molecule type" value="Genomic_DNA"/>
</dbReference>
<dbReference type="RefSeq" id="WP_184233690.1">
    <property type="nucleotide sequence ID" value="NZ_JACHMJ010000001.1"/>
</dbReference>
<keyword evidence="1" id="KW-0472">Membrane</keyword>
<protein>
    <submittedName>
        <fullName evidence="2">Uncharacterized membrane protein YqaE (UPF0057 family)</fullName>
    </submittedName>
</protein>
<dbReference type="Proteomes" id="UP000536685">
    <property type="component" value="Unassembled WGS sequence"/>
</dbReference>
<keyword evidence="1" id="KW-1133">Transmembrane helix</keyword>